<evidence type="ECO:0000256" key="8">
    <source>
        <dbReference type="ARBA" id="ARBA00023033"/>
    </source>
</evidence>
<keyword evidence="8 10" id="KW-0503">Monooxygenase</keyword>
<evidence type="ECO:0000256" key="2">
    <source>
        <dbReference type="ARBA" id="ARBA00005179"/>
    </source>
</evidence>
<dbReference type="InterPro" id="IPR017972">
    <property type="entry name" value="Cyt_P450_CS"/>
</dbReference>
<evidence type="ECO:0000256" key="5">
    <source>
        <dbReference type="ARBA" id="ARBA00022723"/>
    </source>
</evidence>
<comment type="caution">
    <text evidence="11">The sequence shown here is derived from an EMBL/GenBank/DDBJ whole genome shotgun (WGS) entry which is preliminary data.</text>
</comment>
<dbReference type="KEGG" id="cput:CONPUDRAFT_51074"/>
<evidence type="ECO:0000256" key="1">
    <source>
        <dbReference type="ARBA" id="ARBA00001971"/>
    </source>
</evidence>
<evidence type="ECO:0000256" key="6">
    <source>
        <dbReference type="ARBA" id="ARBA00023002"/>
    </source>
</evidence>
<dbReference type="RefSeq" id="XP_007765337.1">
    <property type="nucleotide sequence ID" value="XM_007767147.1"/>
</dbReference>
<keyword evidence="6 10" id="KW-0560">Oxidoreductase</keyword>
<evidence type="ECO:0000256" key="4">
    <source>
        <dbReference type="ARBA" id="ARBA00022617"/>
    </source>
</evidence>
<dbReference type="InterPro" id="IPR036396">
    <property type="entry name" value="Cyt_P450_sf"/>
</dbReference>
<proteinExistence type="inferred from homology"/>
<keyword evidence="7 9" id="KW-0408">Iron</keyword>
<dbReference type="SUPFAM" id="SSF48264">
    <property type="entry name" value="Cytochrome P450"/>
    <property type="match status" value="1"/>
</dbReference>
<dbReference type="PANTHER" id="PTHR46300">
    <property type="entry name" value="P450, PUTATIVE (EUROFUNG)-RELATED-RELATED"/>
    <property type="match status" value="1"/>
</dbReference>
<keyword evidence="5 9" id="KW-0479">Metal-binding</keyword>
<dbReference type="Proteomes" id="UP000053558">
    <property type="component" value="Unassembled WGS sequence"/>
</dbReference>
<feature type="binding site" description="axial binding residue" evidence="9">
    <location>
        <position position="117"/>
    </location>
    <ligand>
        <name>heme</name>
        <dbReference type="ChEBI" id="CHEBI:30413"/>
    </ligand>
    <ligandPart>
        <name>Fe</name>
        <dbReference type="ChEBI" id="CHEBI:18248"/>
    </ligandPart>
</feature>
<evidence type="ECO:0000256" key="9">
    <source>
        <dbReference type="PIRSR" id="PIRSR602401-1"/>
    </source>
</evidence>
<dbReference type="PRINTS" id="PR00463">
    <property type="entry name" value="EP450I"/>
</dbReference>
<comment type="cofactor">
    <cofactor evidence="1 9">
        <name>heme</name>
        <dbReference type="ChEBI" id="CHEBI:30413"/>
    </cofactor>
</comment>
<sequence length="164" mass="18540">MVQYPEAQHRAQEAIDAVVGRDRFPNFEDRPALPIIDALIRETLRRAPALPVDLPHGVTDDDIYEGYFISKGSAILHDEVRFVNPMKFDPDRFLDANGQLTNDHSHLLVFGFGRRMCPGRHLADASLWSAMACMLAMFDFARAKDAQGREINIDDAEWSNGLTR</sequence>
<evidence type="ECO:0000256" key="3">
    <source>
        <dbReference type="ARBA" id="ARBA00010617"/>
    </source>
</evidence>
<dbReference type="InterPro" id="IPR001128">
    <property type="entry name" value="Cyt_P450"/>
</dbReference>
<dbReference type="Pfam" id="PF00067">
    <property type="entry name" value="p450"/>
    <property type="match status" value="1"/>
</dbReference>
<protein>
    <submittedName>
        <fullName evidence="11">Cytochrome P450</fullName>
    </submittedName>
</protein>
<gene>
    <name evidence="11" type="ORF">CONPUDRAFT_51074</name>
</gene>
<comment type="pathway">
    <text evidence="2">Secondary metabolite biosynthesis.</text>
</comment>
<name>A0A5M3MXK2_CONPW</name>
<keyword evidence="12" id="KW-1185">Reference proteome</keyword>
<dbReference type="InterPro" id="IPR002401">
    <property type="entry name" value="Cyt_P450_E_grp-I"/>
</dbReference>
<dbReference type="GeneID" id="19207432"/>
<organism evidence="11 12">
    <name type="scientific">Coniophora puteana (strain RWD-64-598)</name>
    <name type="common">Brown rot fungus</name>
    <dbReference type="NCBI Taxonomy" id="741705"/>
    <lineage>
        <taxon>Eukaryota</taxon>
        <taxon>Fungi</taxon>
        <taxon>Dikarya</taxon>
        <taxon>Basidiomycota</taxon>
        <taxon>Agaricomycotina</taxon>
        <taxon>Agaricomycetes</taxon>
        <taxon>Agaricomycetidae</taxon>
        <taxon>Boletales</taxon>
        <taxon>Coniophorineae</taxon>
        <taxon>Coniophoraceae</taxon>
        <taxon>Coniophora</taxon>
    </lineage>
</organism>
<accession>A0A5M3MXK2</accession>
<evidence type="ECO:0000313" key="12">
    <source>
        <dbReference type="Proteomes" id="UP000053558"/>
    </source>
</evidence>
<keyword evidence="4 9" id="KW-0349">Heme</keyword>
<dbReference type="AlphaFoldDB" id="A0A5M3MXK2"/>
<dbReference type="GO" id="GO:0004497">
    <property type="term" value="F:monooxygenase activity"/>
    <property type="evidence" value="ECO:0007669"/>
    <property type="project" value="UniProtKB-KW"/>
</dbReference>
<dbReference type="PANTHER" id="PTHR46300:SF12">
    <property type="entry name" value="P450, PUTATIVE (EUROFUNG)-RELATED"/>
    <property type="match status" value="1"/>
</dbReference>
<dbReference type="EMBL" id="JH711575">
    <property type="protein sequence ID" value="EIW83820.1"/>
    <property type="molecule type" value="Genomic_DNA"/>
</dbReference>
<comment type="similarity">
    <text evidence="3 10">Belongs to the cytochrome P450 family.</text>
</comment>
<dbReference type="GO" id="GO:0005506">
    <property type="term" value="F:iron ion binding"/>
    <property type="evidence" value="ECO:0007669"/>
    <property type="project" value="InterPro"/>
</dbReference>
<dbReference type="PROSITE" id="PS00086">
    <property type="entry name" value="CYTOCHROME_P450"/>
    <property type="match status" value="1"/>
</dbReference>
<dbReference type="GO" id="GO:0020037">
    <property type="term" value="F:heme binding"/>
    <property type="evidence" value="ECO:0007669"/>
    <property type="project" value="InterPro"/>
</dbReference>
<dbReference type="GO" id="GO:0016705">
    <property type="term" value="F:oxidoreductase activity, acting on paired donors, with incorporation or reduction of molecular oxygen"/>
    <property type="evidence" value="ECO:0007669"/>
    <property type="project" value="InterPro"/>
</dbReference>
<dbReference type="OMA" id="HTQEIRF"/>
<dbReference type="InterPro" id="IPR050364">
    <property type="entry name" value="Cytochrome_P450_fung"/>
</dbReference>
<evidence type="ECO:0000256" key="7">
    <source>
        <dbReference type="ARBA" id="ARBA00023004"/>
    </source>
</evidence>
<evidence type="ECO:0000313" key="11">
    <source>
        <dbReference type="EMBL" id="EIW83820.1"/>
    </source>
</evidence>
<reference evidence="12" key="1">
    <citation type="journal article" date="2012" name="Science">
        <title>The Paleozoic origin of enzymatic lignin decomposition reconstructed from 31 fungal genomes.</title>
        <authorList>
            <person name="Floudas D."/>
            <person name="Binder M."/>
            <person name="Riley R."/>
            <person name="Barry K."/>
            <person name="Blanchette R.A."/>
            <person name="Henrissat B."/>
            <person name="Martinez A.T."/>
            <person name="Otillar R."/>
            <person name="Spatafora J.W."/>
            <person name="Yadav J.S."/>
            <person name="Aerts A."/>
            <person name="Benoit I."/>
            <person name="Boyd A."/>
            <person name="Carlson A."/>
            <person name="Copeland A."/>
            <person name="Coutinho P.M."/>
            <person name="de Vries R.P."/>
            <person name="Ferreira P."/>
            <person name="Findley K."/>
            <person name="Foster B."/>
            <person name="Gaskell J."/>
            <person name="Glotzer D."/>
            <person name="Gorecki P."/>
            <person name="Heitman J."/>
            <person name="Hesse C."/>
            <person name="Hori C."/>
            <person name="Igarashi K."/>
            <person name="Jurgens J.A."/>
            <person name="Kallen N."/>
            <person name="Kersten P."/>
            <person name="Kohler A."/>
            <person name="Kuees U."/>
            <person name="Kumar T.K.A."/>
            <person name="Kuo A."/>
            <person name="LaButti K."/>
            <person name="Larrondo L.F."/>
            <person name="Lindquist E."/>
            <person name="Ling A."/>
            <person name="Lombard V."/>
            <person name="Lucas S."/>
            <person name="Lundell T."/>
            <person name="Martin R."/>
            <person name="McLaughlin D.J."/>
            <person name="Morgenstern I."/>
            <person name="Morin E."/>
            <person name="Murat C."/>
            <person name="Nagy L.G."/>
            <person name="Nolan M."/>
            <person name="Ohm R.A."/>
            <person name="Patyshakuliyeva A."/>
            <person name="Rokas A."/>
            <person name="Ruiz-Duenas F.J."/>
            <person name="Sabat G."/>
            <person name="Salamov A."/>
            <person name="Samejima M."/>
            <person name="Schmutz J."/>
            <person name="Slot J.C."/>
            <person name="St John F."/>
            <person name="Stenlid J."/>
            <person name="Sun H."/>
            <person name="Sun S."/>
            <person name="Syed K."/>
            <person name="Tsang A."/>
            <person name="Wiebenga A."/>
            <person name="Young D."/>
            <person name="Pisabarro A."/>
            <person name="Eastwood D.C."/>
            <person name="Martin F."/>
            <person name="Cullen D."/>
            <person name="Grigoriev I.V."/>
            <person name="Hibbett D.S."/>
        </authorList>
    </citation>
    <scope>NUCLEOTIDE SEQUENCE [LARGE SCALE GENOMIC DNA]</scope>
    <source>
        <strain evidence="12">RWD-64-598 SS2</strain>
    </source>
</reference>
<evidence type="ECO:0000256" key="10">
    <source>
        <dbReference type="RuleBase" id="RU000461"/>
    </source>
</evidence>
<dbReference type="PRINTS" id="PR00385">
    <property type="entry name" value="P450"/>
</dbReference>
<dbReference type="OrthoDB" id="2789670at2759"/>
<dbReference type="Gene3D" id="1.10.630.10">
    <property type="entry name" value="Cytochrome P450"/>
    <property type="match status" value="1"/>
</dbReference>